<keyword evidence="2" id="KW-1185">Reference proteome</keyword>
<proteinExistence type="predicted"/>
<dbReference type="EnsemblMetazoa" id="AFAF007613-RA">
    <property type="protein sequence ID" value="AFAF007613-PA"/>
    <property type="gene ID" value="AFAF007613"/>
</dbReference>
<evidence type="ECO:0000313" key="2">
    <source>
        <dbReference type="Proteomes" id="UP000075886"/>
    </source>
</evidence>
<organism evidence="1 2">
    <name type="scientific">Anopheles farauti</name>
    <dbReference type="NCBI Taxonomy" id="69004"/>
    <lineage>
        <taxon>Eukaryota</taxon>
        <taxon>Metazoa</taxon>
        <taxon>Ecdysozoa</taxon>
        <taxon>Arthropoda</taxon>
        <taxon>Hexapoda</taxon>
        <taxon>Insecta</taxon>
        <taxon>Pterygota</taxon>
        <taxon>Neoptera</taxon>
        <taxon>Endopterygota</taxon>
        <taxon>Diptera</taxon>
        <taxon>Nematocera</taxon>
        <taxon>Culicoidea</taxon>
        <taxon>Culicidae</taxon>
        <taxon>Anophelinae</taxon>
        <taxon>Anopheles</taxon>
    </lineage>
</organism>
<dbReference type="VEuPathDB" id="VectorBase:AFAF007613"/>
<protein>
    <submittedName>
        <fullName evidence="1">Uncharacterized protein</fullName>
    </submittedName>
</protein>
<sequence>METVRLFKAMGERVATLPAPQQKEIIDSVLHMIDASQKLNHSAPLAQSSFQRPPQYNLTKSVSHSATTFATTSATSTTATLFSSPSYILGRPAASGSQQMMTSLSHCDSGLCVLAAARWRWLPAELTDDSVHLRPQSAIVVATVVRHPLLTTVNVQEEVVGAVAATDGFIFSLSHLCVGDDAMPPSTSGNMDGAASNLHVLLLLAVLFLLRQLLLPRCGTTLIHYNLAKRRRLRRLVRAPDEVDRVVRYTLEQIVRKSERALRDVQERFLLAVTPERRQTGQQDVGHHADRPDVGLQGQRIVMQHLGRDVVGRADDLVEVRNRFAVHVLQRLQDLSHADARLLLGQLALLVDERLEFAAGGTGSDGMEWNLQYEGNLRSGFVHGLQLHDVIGVGAQHQHRDLMVNLVQTALASSPAT</sequence>
<reference evidence="2" key="1">
    <citation type="submission" date="2014-01" db="EMBL/GenBank/DDBJ databases">
        <title>The Genome Sequence of Anopheles farauti FAR1 (V2).</title>
        <authorList>
            <consortium name="The Broad Institute Genomics Platform"/>
            <person name="Neafsey D.E."/>
            <person name="Besansky N."/>
            <person name="Howell P."/>
            <person name="Walton C."/>
            <person name="Young S.K."/>
            <person name="Zeng Q."/>
            <person name="Gargeya S."/>
            <person name="Fitzgerald M."/>
            <person name="Haas B."/>
            <person name="Abouelleil A."/>
            <person name="Allen A.W."/>
            <person name="Alvarado L."/>
            <person name="Arachchi H.M."/>
            <person name="Berlin A.M."/>
            <person name="Chapman S.B."/>
            <person name="Gainer-Dewar J."/>
            <person name="Goldberg J."/>
            <person name="Griggs A."/>
            <person name="Gujja S."/>
            <person name="Hansen M."/>
            <person name="Howarth C."/>
            <person name="Imamovic A."/>
            <person name="Ireland A."/>
            <person name="Larimer J."/>
            <person name="McCowan C."/>
            <person name="Murphy C."/>
            <person name="Pearson M."/>
            <person name="Poon T.W."/>
            <person name="Priest M."/>
            <person name="Roberts A."/>
            <person name="Saif S."/>
            <person name="Shea T."/>
            <person name="Sisk P."/>
            <person name="Sykes S."/>
            <person name="Wortman J."/>
            <person name="Nusbaum C."/>
            <person name="Birren B."/>
        </authorList>
    </citation>
    <scope>NUCLEOTIDE SEQUENCE [LARGE SCALE GENOMIC DNA]</scope>
    <source>
        <strain evidence="2">FAR1</strain>
    </source>
</reference>
<dbReference type="STRING" id="69004.A0A182QCV8"/>
<dbReference type="AlphaFoldDB" id="A0A182QCV8"/>
<dbReference type="Proteomes" id="UP000075886">
    <property type="component" value="Unassembled WGS sequence"/>
</dbReference>
<accession>A0A182QCV8</accession>
<name>A0A182QCV8_9DIPT</name>
<evidence type="ECO:0000313" key="1">
    <source>
        <dbReference type="EnsemblMetazoa" id="AFAF007613-PA"/>
    </source>
</evidence>
<dbReference type="EMBL" id="AXCN02002488">
    <property type="status" value="NOT_ANNOTATED_CDS"/>
    <property type="molecule type" value="Genomic_DNA"/>
</dbReference>
<reference evidence="1" key="2">
    <citation type="submission" date="2020-05" db="UniProtKB">
        <authorList>
            <consortium name="EnsemblMetazoa"/>
        </authorList>
    </citation>
    <scope>IDENTIFICATION</scope>
    <source>
        <strain evidence="1">FAR1</strain>
    </source>
</reference>